<dbReference type="InterPro" id="IPR001394">
    <property type="entry name" value="Peptidase_C19_UCH"/>
</dbReference>
<comment type="caution">
    <text evidence="3">The sequence shown here is derived from an EMBL/GenBank/DDBJ whole genome shotgun (WGS) entry which is preliminary data.</text>
</comment>
<dbReference type="EMBL" id="BRXY01000389">
    <property type="protein sequence ID" value="GMH91779.1"/>
    <property type="molecule type" value="Genomic_DNA"/>
</dbReference>
<dbReference type="AlphaFoldDB" id="A0A9W7BQV3"/>
<evidence type="ECO:0000313" key="3">
    <source>
        <dbReference type="EMBL" id="GMH91779.1"/>
    </source>
</evidence>
<dbReference type="Pfam" id="PF00443">
    <property type="entry name" value="UCH"/>
    <property type="match status" value="1"/>
</dbReference>
<name>A0A9W7BQV3_9STRA</name>
<dbReference type="GO" id="GO:0016579">
    <property type="term" value="P:protein deubiquitination"/>
    <property type="evidence" value="ECO:0007669"/>
    <property type="project" value="InterPro"/>
</dbReference>
<dbReference type="PROSITE" id="PS50235">
    <property type="entry name" value="USP_3"/>
    <property type="match status" value="1"/>
</dbReference>
<evidence type="ECO:0000259" key="2">
    <source>
        <dbReference type="PROSITE" id="PS50235"/>
    </source>
</evidence>
<gene>
    <name evidence="3" type="ORF">TrST_g1849</name>
</gene>
<dbReference type="InterPro" id="IPR028889">
    <property type="entry name" value="USP"/>
</dbReference>
<sequence>MGLCQSLPTPNVASKGGGGKKRVVTSSTPPSATSTSRLHSRKPSSYSSNHLTSLNSMYTSTLLPSGLPQGVHGLPNLGNTCFFNTTLQLLLGTPALTDYFLAYDWKQELNPSNFQASKNNSLTKAYANLVKTVWSKSPSKSSINSACKSVHTALCSFNSTFKGYGQHDTSECLLCLLDGLHEDLNRVRTSKPYVEDVEIDSTIGSDKSQDVEMGLKAWEGYLLRNKSIIVDLFQGQLRSTLRCKTPGCDREVRRFETFMCLTLPLDKGGEMSLEGSFRLFEEPEVLEGDNQWYCSKCKRHVDAEKCIEVWVLPPCLLLGLKRFTNGRRKINTLVSYPLSSFVPLNRPSPPHFYDLYSVSRHHGGTGAGGHYTALVRSRINDNWHSLNDSNACKEKGEVDRDGYVLAYCRMVGGGREHVRRQSVTMPHLWPAGHSKSKLFSPPPKKEGGEIT</sequence>
<reference evidence="4" key="1">
    <citation type="journal article" date="2023" name="Commun. Biol.">
        <title>Genome analysis of Parmales, the sister group of diatoms, reveals the evolutionary specialization of diatoms from phago-mixotrophs to photoautotrophs.</title>
        <authorList>
            <person name="Ban H."/>
            <person name="Sato S."/>
            <person name="Yoshikawa S."/>
            <person name="Yamada K."/>
            <person name="Nakamura Y."/>
            <person name="Ichinomiya M."/>
            <person name="Sato N."/>
            <person name="Blanc-Mathieu R."/>
            <person name="Endo H."/>
            <person name="Kuwata A."/>
            <person name="Ogata H."/>
        </authorList>
    </citation>
    <scope>NUCLEOTIDE SEQUENCE [LARGE SCALE GENOMIC DNA]</scope>
    <source>
        <strain evidence="4">NIES 3701</strain>
    </source>
</reference>
<dbReference type="InterPro" id="IPR038765">
    <property type="entry name" value="Papain-like_cys_pep_sf"/>
</dbReference>
<dbReference type="Proteomes" id="UP001165085">
    <property type="component" value="Unassembled WGS sequence"/>
</dbReference>
<proteinExistence type="predicted"/>
<feature type="compositionally biased region" description="Low complexity" evidence="1">
    <location>
        <begin position="25"/>
        <end position="36"/>
    </location>
</feature>
<organism evidence="3 4">
    <name type="scientific">Triparma strigata</name>
    <dbReference type="NCBI Taxonomy" id="1606541"/>
    <lineage>
        <taxon>Eukaryota</taxon>
        <taxon>Sar</taxon>
        <taxon>Stramenopiles</taxon>
        <taxon>Ochrophyta</taxon>
        <taxon>Bolidophyceae</taxon>
        <taxon>Parmales</taxon>
        <taxon>Triparmaceae</taxon>
        <taxon>Triparma</taxon>
    </lineage>
</organism>
<dbReference type="SUPFAM" id="SSF54001">
    <property type="entry name" value="Cysteine proteinases"/>
    <property type="match status" value="1"/>
</dbReference>
<dbReference type="Gene3D" id="3.90.70.10">
    <property type="entry name" value="Cysteine proteinases"/>
    <property type="match status" value="1"/>
</dbReference>
<feature type="compositionally biased region" description="Polar residues" evidence="1">
    <location>
        <begin position="1"/>
        <end position="12"/>
    </location>
</feature>
<dbReference type="OrthoDB" id="292964at2759"/>
<dbReference type="PROSITE" id="PS00973">
    <property type="entry name" value="USP_2"/>
    <property type="match status" value="1"/>
</dbReference>
<feature type="region of interest" description="Disordered" evidence="1">
    <location>
        <begin position="1"/>
        <end position="50"/>
    </location>
</feature>
<feature type="region of interest" description="Disordered" evidence="1">
    <location>
        <begin position="429"/>
        <end position="451"/>
    </location>
</feature>
<evidence type="ECO:0000313" key="4">
    <source>
        <dbReference type="Proteomes" id="UP001165085"/>
    </source>
</evidence>
<evidence type="ECO:0000256" key="1">
    <source>
        <dbReference type="SAM" id="MobiDB-lite"/>
    </source>
</evidence>
<protein>
    <recommendedName>
        <fullName evidence="2">USP domain-containing protein</fullName>
    </recommendedName>
</protein>
<dbReference type="InterPro" id="IPR050185">
    <property type="entry name" value="Ub_carboxyl-term_hydrolase"/>
</dbReference>
<dbReference type="InterPro" id="IPR018200">
    <property type="entry name" value="USP_CS"/>
</dbReference>
<dbReference type="PANTHER" id="PTHR21646">
    <property type="entry name" value="UBIQUITIN CARBOXYL-TERMINAL HYDROLASE"/>
    <property type="match status" value="1"/>
</dbReference>
<accession>A0A9W7BQV3</accession>
<dbReference type="GO" id="GO:0004843">
    <property type="term" value="F:cysteine-type deubiquitinase activity"/>
    <property type="evidence" value="ECO:0007669"/>
    <property type="project" value="InterPro"/>
</dbReference>
<keyword evidence="4" id="KW-1185">Reference proteome</keyword>
<feature type="domain" description="USP" evidence="2">
    <location>
        <begin position="72"/>
        <end position="410"/>
    </location>
</feature>